<evidence type="ECO:0000313" key="2">
    <source>
        <dbReference type="EMBL" id="NYS48258.1"/>
    </source>
</evidence>
<evidence type="ECO:0000256" key="1">
    <source>
        <dbReference type="SAM" id="MobiDB-lite"/>
    </source>
</evidence>
<protein>
    <submittedName>
        <fullName evidence="2">Uncharacterized protein</fullName>
    </submittedName>
</protein>
<gene>
    <name evidence="2" type="ORF">HZY85_08780</name>
</gene>
<organism evidence="2 3">
    <name type="scientific">Gemelliphila palaticanis</name>
    <dbReference type="NCBI Taxonomy" id="81950"/>
    <lineage>
        <taxon>Bacteria</taxon>
        <taxon>Bacillati</taxon>
        <taxon>Bacillota</taxon>
        <taxon>Bacilli</taxon>
        <taxon>Bacillales</taxon>
        <taxon>Gemellaceae</taxon>
        <taxon>Gemelliphila</taxon>
    </lineage>
</organism>
<feature type="region of interest" description="Disordered" evidence="1">
    <location>
        <begin position="81"/>
        <end position="104"/>
    </location>
</feature>
<name>A0ABX2T1N0_9BACL</name>
<reference evidence="2 3" key="1">
    <citation type="submission" date="2020-07" db="EMBL/GenBank/DDBJ databases">
        <title>MOT database genomes.</title>
        <authorList>
            <person name="Joseph S."/>
            <person name="Aduse-Opoku J."/>
            <person name="Hashim A."/>
            <person name="Wade W."/>
            <person name="Curtis M."/>
        </authorList>
    </citation>
    <scope>NUCLEOTIDE SEQUENCE [LARGE SCALE GENOMIC DNA]</scope>
    <source>
        <strain evidence="2 3">CIP 106318</strain>
    </source>
</reference>
<dbReference type="Proteomes" id="UP000531840">
    <property type="component" value="Unassembled WGS sequence"/>
</dbReference>
<evidence type="ECO:0000313" key="3">
    <source>
        <dbReference type="Proteomes" id="UP000531840"/>
    </source>
</evidence>
<dbReference type="EMBL" id="JACBYF010000148">
    <property type="protein sequence ID" value="NYS48258.1"/>
    <property type="molecule type" value="Genomic_DNA"/>
</dbReference>
<keyword evidence="3" id="KW-1185">Reference proteome</keyword>
<comment type="caution">
    <text evidence="2">The sequence shown here is derived from an EMBL/GenBank/DDBJ whole genome shotgun (WGS) entry which is preliminary data.</text>
</comment>
<proteinExistence type="predicted"/>
<sequence>MAHPHPLILAGALVVALGLVFAATFAALRAAAAARRAIELAEAAAQESARQQVARGETLEWLQDHVSRGIQILAKGCGSGEDGYQGGDDDSYSGDAGANPGNLH</sequence>
<accession>A0ABX2T1N0</accession>